<dbReference type="InterPro" id="IPR012373">
    <property type="entry name" value="Ferrdict_sens_TM"/>
</dbReference>
<dbReference type="Proteomes" id="UP000318313">
    <property type="component" value="Chromosome"/>
</dbReference>
<dbReference type="PANTHER" id="PTHR30273:SF2">
    <property type="entry name" value="PROTEIN FECR"/>
    <property type="match status" value="1"/>
</dbReference>
<keyword evidence="1" id="KW-0812">Transmembrane</keyword>
<dbReference type="AlphaFoldDB" id="A0A518IHF6"/>
<evidence type="ECO:0000256" key="1">
    <source>
        <dbReference type="SAM" id="Phobius"/>
    </source>
</evidence>
<dbReference type="OrthoDB" id="255678at2"/>
<accession>A0A518IHF6</accession>
<sequence>MTVQDLPPQFNRLLNQLIDGHLSDAEFEELEQCLSDYPEARQIFFDYLDINSGVQKNNVDRLKELDQIVTANPPQNQLATGQADLKQRGNQSPLFGYFTVAVASVALMVSAHWFLTGYLIGVKPPESQPKIIKVEVPIEVPVAITNLPYVATLSRATDCKWGGENPPQFSGQRLLSKELFLEQGVAEFRFDSGVRLVLEGPTKINIESVNSATITSGSVVLHGYESSPEFELITPRASFFDIGTEYGAKVEEDGSTELHVFQGAVRIQPEMELVEISAPLIVGEGKARKIDQKVNQEIELNSENFKREVPGKPKELRIVREELIAYDSFHPQTISDPKEFSEWRRSGFGWKNPWRDRINSLKPASGRSVPDETLLPDLLSPNQLGCVELEGGNVVWRTLDKPLRLDTDAIYYVSFFIQKSVNQLSSVHQYGNLSLMSEAEPESGKRILFGINSASNPTLRLQGQVEEIAPALQHDQPYFFVGKIVASEKSPDQVFMRAFAQGEEIPGQEPLIWTCRSAPFDESTSYDLIRIHAGKSSKYRFDELRIGSSWESVVDFHDPDDMQEE</sequence>
<dbReference type="EMBL" id="CP037452">
    <property type="protein sequence ID" value="QDV52525.1"/>
    <property type="molecule type" value="Genomic_DNA"/>
</dbReference>
<evidence type="ECO:0000313" key="3">
    <source>
        <dbReference type="Proteomes" id="UP000318313"/>
    </source>
</evidence>
<proteinExistence type="predicted"/>
<dbReference type="RefSeq" id="WP_145311840.1">
    <property type="nucleotide sequence ID" value="NZ_CP037452.1"/>
</dbReference>
<dbReference type="GO" id="GO:0016989">
    <property type="term" value="F:sigma factor antagonist activity"/>
    <property type="evidence" value="ECO:0007669"/>
    <property type="project" value="TreeGrafter"/>
</dbReference>
<name>A0A518IHF6_9PLAN</name>
<evidence type="ECO:0000313" key="2">
    <source>
        <dbReference type="EMBL" id="QDV52525.1"/>
    </source>
</evidence>
<reference evidence="2 3" key="1">
    <citation type="submission" date="2019-03" db="EMBL/GenBank/DDBJ databases">
        <title>Deep-cultivation of Planctomycetes and their phenomic and genomic characterization uncovers novel biology.</title>
        <authorList>
            <person name="Wiegand S."/>
            <person name="Jogler M."/>
            <person name="Boedeker C."/>
            <person name="Pinto D."/>
            <person name="Vollmers J."/>
            <person name="Rivas-Marin E."/>
            <person name="Kohn T."/>
            <person name="Peeters S.H."/>
            <person name="Heuer A."/>
            <person name="Rast P."/>
            <person name="Oberbeckmann S."/>
            <person name="Bunk B."/>
            <person name="Jeske O."/>
            <person name="Meyerdierks A."/>
            <person name="Storesund J.E."/>
            <person name="Kallscheuer N."/>
            <person name="Luecker S."/>
            <person name="Lage O.M."/>
            <person name="Pohl T."/>
            <person name="Merkel B.J."/>
            <person name="Hornburger P."/>
            <person name="Mueller R.-W."/>
            <person name="Bruemmer F."/>
            <person name="Labrenz M."/>
            <person name="Spormann A.M."/>
            <person name="Op den Camp H."/>
            <person name="Overmann J."/>
            <person name="Amann R."/>
            <person name="Jetten M.S.M."/>
            <person name="Mascher T."/>
            <person name="Medema M.H."/>
            <person name="Devos D.P."/>
            <person name="Kaster A.-K."/>
            <person name="Ovreas L."/>
            <person name="Rohde M."/>
            <person name="Galperin M.Y."/>
            <person name="Jogler C."/>
        </authorList>
    </citation>
    <scope>NUCLEOTIDE SEQUENCE [LARGE SCALE GENOMIC DNA]</scope>
    <source>
        <strain evidence="2 3">Enr17</strain>
    </source>
</reference>
<keyword evidence="1" id="KW-0472">Membrane</keyword>
<protein>
    <submittedName>
        <fullName evidence="2">FecR protein</fullName>
    </submittedName>
</protein>
<keyword evidence="1" id="KW-1133">Transmembrane helix</keyword>
<keyword evidence="3" id="KW-1185">Reference proteome</keyword>
<feature type="transmembrane region" description="Helical" evidence="1">
    <location>
        <begin position="94"/>
        <end position="115"/>
    </location>
</feature>
<organism evidence="2 3">
    <name type="scientific">Gimesia fumaroli</name>
    <dbReference type="NCBI Taxonomy" id="2527976"/>
    <lineage>
        <taxon>Bacteria</taxon>
        <taxon>Pseudomonadati</taxon>
        <taxon>Planctomycetota</taxon>
        <taxon>Planctomycetia</taxon>
        <taxon>Planctomycetales</taxon>
        <taxon>Planctomycetaceae</taxon>
        <taxon>Gimesia</taxon>
    </lineage>
</organism>
<gene>
    <name evidence="2" type="ORF">Enr17x_45880</name>
</gene>
<dbReference type="PANTHER" id="PTHR30273">
    <property type="entry name" value="PERIPLASMIC SIGNAL SENSOR AND SIGMA FACTOR ACTIVATOR FECR-RELATED"/>
    <property type="match status" value="1"/>
</dbReference>
<dbReference type="KEGG" id="gfm:Enr17x_45880"/>